<dbReference type="EC" id="3.2.1.-" evidence="13"/>
<feature type="active site" description="Proton donor" evidence="10">
    <location>
        <position position="349"/>
    </location>
</feature>
<feature type="transmembrane region" description="Helical" evidence="14">
    <location>
        <begin position="216"/>
        <end position="234"/>
    </location>
</feature>
<sequence>MNRVRDPFNLYNRPGTIAAINILRATATTAAVEIRDRAEKAAAVAQAAAKSADWHQAASRAAELAEQAAERTRDAVGAVAEAAEAAAKEVERALDQGFQLSTNEEDLEQGAGLLPLLPAAAEQEEEEEEDTEQMAFSVPRHVPSFTDPARQAEDRLWAAATRQRAGPSSGVLGGVQDKVGGFLNPDRRSLPMYKDKPYGYGPGGGRPRPLLRKKRVLGFLTLVILGLLWMTGFFDEHHERARAKLGDWGWLSSDMKRGGKADWMKRRERVVEAMELSWDAYERYAWGYDEFHPMSKTGRNMAPKGLGWIIIDSLDTLMIMNLTSRVTHAREWISKSLTWDQDQDVNTFETTIRMLGGLLSAYYLSTEYPNLAPISDDDVGAPGEDLYLEKARDLADRLMSAFDTPSGIPYASVNLGKFQGLPSHADNGASSTAEATTLQLEFKYLANLTGEKDFWDRSEKVMQVLDDNQAPDGLVPIYIQPSTGHFHTQNIRLGSRGDSYYEYLIKQFLQTKKAEPIYQEMWNDALQGIRKHLVTYTENSGFTIVGERPSGLDNHLSPKMDHLVCFLPGTIALAATEGLSEREARKKPGFWNKQREADMQLARELMQTCWGMYRYMATGLAAEITYFKIPSDPLPASNTHTPPPDSIFDDPLGPDATWRKDFEVHQFDSHNLQRPETVESLFYMYRITGEVKYREWGWEMFKSFVNYTAVEDGGGFTSLSNANKIPPVMKDNMESFWMAETLKYFYLLFSPEDLLPLDKVVFNTEAHPLPVFEVGRLLRTGWVRKPRTGTTGAGASGAA</sequence>
<evidence type="ECO:0000256" key="4">
    <source>
        <dbReference type="ARBA" id="ARBA00022723"/>
    </source>
</evidence>
<comment type="catalytic activity">
    <reaction evidence="8">
        <text>N(4)-(alpha-D-Man-(1-&gt;2)-alpha-D-Man-(1-&gt;2)-alpha-D-Man-(1-&gt;3)-[alpha-D-Man-(1-&gt;3)-[alpha-D-Man-(1-&gt;2)-alpha-D-Man-(1-&gt;6)]-alpha-D-Man-(1-&gt;6)]-beta-D-Man-(1-&gt;4)-beta-D-GlcNAc-(1-&gt;4)-beta-D-GlcNAc)-L-asparaginyl-[protein] (N-glucan mannose isomer 8A1,2,3B1,3) + 3 H2O = N(4)-(alpha-D-Man-(1-&gt;3)-[alpha-D-Man-(1-&gt;3)-[alpha-D-Man-(1-&gt;6)]-alpha-D-Man-(1-&gt;6)]-beta-D-Man-(1-&gt;4)-beta-D-GlcNAc-(1-&gt;4)-beta-D-GlcNAc)-L-asparaginyl-[protein] (N-glucan mannose isomer 5A1,2) + 3 beta-D-mannose</text>
        <dbReference type="Rhea" id="RHEA:56028"/>
        <dbReference type="Rhea" id="RHEA-COMP:14358"/>
        <dbReference type="Rhea" id="RHEA-COMP:14367"/>
        <dbReference type="ChEBI" id="CHEBI:15377"/>
        <dbReference type="ChEBI" id="CHEBI:28563"/>
        <dbReference type="ChEBI" id="CHEBI:59087"/>
        <dbReference type="ChEBI" id="CHEBI:60628"/>
        <dbReference type="EC" id="3.2.1.113"/>
    </reaction>
</comment>
<dbReference type="GO" id="GO:0016020">
    <property type="term" value="C:membrane"/>
    <property type="evidence" value="ECO:0007669"/>
    <property type="project" value="InterPro"/>
</dbReference>
<evidence type="ECO:0000256" key="2">
    <source>
        <dbReference type="ARBA" id="ARBA00004922"/>
    </source>
</evidence>
<reference evidence="15" key="1">
    <citation type="journal article" date="2023" name="Mol. Phylogenet. Evol.">
        <title>Genome-scale phylogeny and comparative genomics of the fungal order Sordariales.</title>
        <authorList>
            <person name="Hensen N."/>
            <person name="Bonometti L."/>
            <person name="Westerberg I."/>
            <person name="Brannstrom I.O."/>
            <person name="Guillou S."/>
            <person name="Cros-Aarteil S."/>
            <person name="Calhoun S."/>
            <person name="Haridas S."/>
            <person name="Kuo A."/>
            <person name="Mondo S."/>
            <person name="Pangilinan J."/>
            <person name="Riley R."/>
            <person name="LaButti K."/>
            <person name="Andreopoulos B."/>
            <person name="Lipzen A."/>
            <person name="Chen C."/>
            <person name="Yan M."/>
            <person name="Daum C."/>
            <person name="Ng V."/>
            <person name="Clum A."/>
            <person name="Steindorff A."/>
            <person name="Ohm R.A."/>
            <person name="Martin F."/>
            <person name="Silar P."/>
            <person name="Natvig D.O."/>
            <person name="Lalanne C."/>
            <person name="Gautier V."/>
            <person name="Ament-Velasquez S.L."/>
            <person name="Kruys A."/>
            <person name="Hutchinson M.I."/>
            <person name="Powell A.J."/>
            <person name="Barry K."/>
            <person name="Miller A.N."/>
            <person name="Grigoriev I.V."/>
            <person name="Debuchy R."/>
            <person name="Gladieux P."/>
            <person name="Hiltunen Thoren M."/>
            <person name="Johannesson H."/>
        </authorList>
    </citation>
    <scope>NUCLEOTIDE SEQUENCE</scope>
    <source>
        <strain evidence="15">FGSC 1904</strain>
    </source>
</reference>
<comment type="caution">
    <text evidence="15">The sequence shown here is derived from an EMBL/GenBank/DDBJ whole genome shotgun (WGS) entry which is preliminary data.</text>
</comment>
<dbReference type="PANTHER" id="PTHR11742:SF55">
    <property type="entry name" value="ENDOPLASMIC RETICULUM MANNOSYL-OLIGOSACCHARIDE 1,2-ALPHA-MANNOSIDASE"/>
    <property type="match status" value="1"/>
</dbReference>
<keyword evidence="5 13" id="KW-0378">Hydrolase</keyword>
<dbReference type="GO" id="GO:0036503">
    <property type="term" value="P:ERAD pathway"/>
    <property type="evidence" value="ECO:0007669"/>
    <property type="project" value="UniProtKB-ARBA"/>
</dbReference>
<evidence type="ECO:0000256" key="1">
    <source>
        <dbReference type="ARBA" id="ARBA00001913"/>
    </source>
</evidence>
<evidence type="ECO:0000256" key="9">
    <source>
        <dbReference type="ARBA" id="ARBA00048605"/>
    </source>
</evidence>
<dbReference type="InterPro" id="IPR036026">
    <property type="entry name" value="Seven-hairpin_glycosidases"/>
</dbReference>
<feature type="disulfide bond" evidence="12">
    <location>
        <begin position="565"/>
        <end position="609"/>
    </location>
</feature>
<keyword evidence="14" id="KW-1133">Transmembrane helix</keyword>
<evidence type="ECO:0000256" key="13">
    <source>
        <dbReference type="RuleBase" id="RU361193"/>
    </source>
</evidence>
<comment type="catalytic activity">
    <reaction evidence="9">
        <text>N(4)-(alpha-D-Man-(1-&gt;2)-alpha-D-Man-(1-&gt;2)-alpha-D-Man-(1-&gt;3)-[alpha-D-Man-(1-&gt;2)-alpha-D-Man-(1-&gt;3)-[alpha-D-Man-(1-&gt;2)-alpha-D-Man-(1-&gt;6)]-alpha-D-Man-(1-&gt;6)]-beta-D-Man-(1-&gt;4)-beta-D-GlcNAc-(1-&gt;4)-beta-D-GlcNAc)-L-asparaginyl-[protein] (N-glucan mannose isomer 9A1,2,3B1,2,3) + 4 H2O = N(4)-(alpha-D-Man-(1-&gt;3)-[alpha-D-Man-(1-&gt;3)-[alpha-D-Man-(1-&gt;6)]-alpha-D-Man-(1-&gt;6)]-beta-D-Man-(1-&gt;4)-beta-D-GlcNAc-(1-&gt;4)-beta-D-GlcNAc)-L-asparaginyl-[protein] (N-glucan mannose isomer 5A1,2) + 4 beta-D-mannose</text>
        <dbReference type="Rhea" id="RHEA:56008"/>
        <dbReference type="Rhea" id="RHEA-COMP:14356"/>
        <dbReference type="Rhea" id="RHEA-COMP:14367"/>
        <dbReference type="ChEBI" id="CHEBI:15377"/>
        <dbReference type="ChEBI" id="CHEBI:28563"/>
        <dbReference type="ChEBI" id="CHEBI:59087"/>
        <dbReference type="ChEBI" id="CHEBI:139493"/>
        <dbReference type="EC" id="3.2.1.113"/>
    </reaction>
</comment>
<evidence type="ECO:0000256" key="10">
    <source>
        <dbReference type="PIRSR" id="PIRSR601382-1"/>
    </source>
</evidence>
<dbReference type="GO" id="GO:0005509">
    <property type="term" value="F:calcium ion binding"/>
    <property type="evidence" value="ECO:0007669"/>
    <property type="project" value="InterPro"/>
</dbReference>
<feature type="active site" evidence="10">
    <location>
        <position position="498"/>
    </location>
</feature>
<protein>
    <recommendedName>
        <fullName evidence="13">alpha-1,2-Mannosidase</fullName>
        <ecNumber evidence="13">3.2.1.-</ecNumber>
    </recommendedName>
</protein>
<keyword evidence="14" id="KW-0812">Transmembrane</keyword>
<keyword evidence="13" id="KW-0326">Glycosidase</keyword>
<evidence type="ECO:0000256" key="5">
    <source>
        <dbReference type="ARBA" id="ARBA00022801"/>
    </source>
</evidence>
<feature type="binding site" evidence="11">
    <location>
        <position position="764"/>
    </location>
    <ligand>
        <name>Ca(2+)</name>
        <dbReference type="ChEBI" id="CHEBI:29108"/>
    </ligand>
</feature>
<evidence type="ECO:0000256" key="3">
    <source>
        <dbReference type="ARBA" id="ARBA00007658"/>
    </source>
</evidence>
<dbReference type="SUPFAM" id="SSF48225">
    <property type="entry name" value="Seven-hairpin glycosidases"/>
    <property type="match status" value="1"/>
</dbReference>
<feature type="active site" description="Proton donor" evidence="10">
    <location>
        <position position="623"/>
    </location>
</feature>
<comment type="cofactor">
    <cofactor evidence="1 11">
        <name>Ca(2+)</name>
        <dbReference type="ChEBI" id="CHEBI:29108"/>
    </cofactor>
</comment>
<reference evidence="15" key="2">
    <citation type="submission" date="2023-07" db="EMBL/GenBank/DDBJ databases">
        <authorList>
            <consortium name="Lawrence Berkeley National Laboratory"/>
            <person name="Haridas S."/>
            <person name="Hensen N."/>
            <person name="Bonometti L."/>
            <person name="Westerberg I."/>
            <person name="Brannstrom I.O."/>
            <person name="Guillou S."/>
            <person name="Cros-Aarteil S."/>
            <person name="Calhoun S."/>
            <person name="Kuo A."/>
            <person name="Mondo S."/>
            <person name="Pangilinan J."/>
            <person name="Riley R."/>
            <person name="LaButti K."/>
            <person name="Andreopoulos B."/>
            <person name="Lipzen A."/>
            <person name="Chen C."/>
            <person name="Yanf M."/>
            <person name="Daum C."/>
            <person name="Ng V."/>
            <person name="Clum A."/>
            <person name="Steindorff A."/>
            <person name="Ohm R."/>
            <person name="Martin F."/>
            <person name="Silar P."/>
            <person name="Natvig D."/>
            <person name="Lalanne C."/>
            <person name="Gautier V."/>
            <person name="Ament-velasquez S.L."/>
            <person name="Kruys A."/>
            <person name="Hutchinson M.I."/>
            <person name="Powell A.J."/>
            <person name="Barry K."/>
            <person name="Miller A.N."/>
            <person name="Grigoriev I.V."/>
            <person name="Debuchy R."/>
            <person name="Gladieux P."/>
            <person name="Thoren M.H."/>
            <person name="Johannesson H."/>
        </authorList>
    </citation>
    <scope>NUCLEOTIDE SEQUENCE</scope>
    <source>
        <strain evidence="15">FGSC 1904</strain>
    </source>
</reference>
<evidence type="ECO:0000256" key="7">
    <source>
        <dbReference type="ARBA" id="ARBA00023157"/>
    </source>
</evidence>
<dbReference type="InterPro" id="IPR001382">
    <property type="entry name" value="Glyco_hydro_47"/>
</dbReference>
<feature type="non-terminal residue" evidence="15">
    <location>
        <position position="799"/>
    </location>
</feature>
<keyword evidence="4 11" id="KW-0479">Metal-binding</keyword>
<keyword evidence="6 11" id="KW-0106">Calcium</keyword>
<dbReference type="PRINTS" id="PR00747">
    <property type="entry name" value="GLYHDRLASE47"/>
</dbReference>
<accession>A0AAE0PA86</accession>
<keyword evidence="7 12" id="KW-1015">Disulfide bond</keyword>
<dbReference type="Pfam" id="PF01532">
    <property type="entry name" value="Glyco_hydro_47"/>
    <property type="match status" value="1"/>
</dbReference>
<evidence type="ECO:0000256" key="8">
    <source>
        <dbReference type="ARBA" id="ARBA00047669"/>
    </source>
</evidence>
<keyword evidence="14" id="KW-0472">Membrane</keyword>
<evidence type="ECO:0000256" key="11">
    <source>
        <dbReference type="PIRSR" id="PIRSR601382-2"/>
    </source>
</evidence>
<comment type="pathway">
    <text evidence="2">Protein modification; protein glycosylation.</text>
</comment>
<dbReference type="InterPro" id="IPR050749">
    <property type="entry name" value="Glycosyl_Hydrolase_47"/>
</dbReference>
<keyword evidence="16" id="KW-1185">Reference proteome</keyword>
<dbReference type="GO" id="GO:0005975">
    <property type="term" value="P:carbohydrate metabolic process"/>
    <property type="evidence" value="ECO:0007669"/>
    <property type="project" value="InterPro"/>
</dbReference>
<evidence type="ECO:0000256" key="6">
    <source>
        <dbReference type="ARBA" id="ARBA00022837"/>
    </source>
</evidence>
<evidence type="ECO:0000256" key="14">
    <source>
        <dbReference type="SAM" id="Phobius"/>
    </source>
</evidence>
<organism evidence="15 16">
    <name type="scientific">Sordaria brevicollis</name>
    <dbReference type="NCBI Taxonomy" id="83679"/>
    <lineage>
        <taxon>Eukaryota</taxon>
        <taxon>Fungi</taxon>
        <taxon>Dikarya</taxon>
        <taxon>Ascomycota</taxon>
        <taxon>Pezizomycotina</taxon>
        <taxon>Sordariomycetes</taxon>
        <taxon>Sordariomycetidae</taxon>
        <taxon>Sordariales</taxon>
        <taxon>Sordariaceae</taxon>
        <taxon>Sordaria</taxon>
    </lineage>
</organism>
<dbReference type="Gene3D" id="1.50.10.10">
    <property type="match status" value="1"/>
</dbReference>
<dbReference type="PANTHER" id="PTHR11742">
    <property type="entry name" value="MANNOSYL-OLIGOSACCHARIDE ALPHA-1,2-MANNOSIDASE-RELATED"/>
    <property type="match status" value="1"/>
</dbReference>
<proteinExistence type="inferred from homology"/>
<dbReference type="GO" id="GO:0004571">
    <property type="term" value="F:mannosyl-oligosaccharide 1,2-alpha-mannosidase activity"/>
    <property type="evidence" value="ECO:0007669"/>
    <property type="project" value="UniProtKB-EC"/>
</dbReference>
<dbReference type="AlphaFoldDB" id="A0AAE0PA86"/>
<evidence type="ECO:0000313" key="15">
    <source>
        <dbReference type="EMBL" id="KAK3395910.1"/>
    </source>
</evidence>
<name>A0AAE0PA86_SORBR</name>
<dbReference type="InterPro" id="IPR012341">
    <property type="entry name" value="6hp_glycosidase-like_sf"/>
</dbReference>
<dbReference type="Proteomes" id="UP001281003">
    <property type="component" value="Unassembled WGS sequence"/>
</dbReference>
<dbReference type="GO" id="GO:0005783">
    <property type="term" value="C:endoplasmic reticulum"/>
    <property type="evidence" value="ECO:0007669"/>
    <property type="project" value="TreeGrafter"/>
</dbReference>
<comment type="similarity">
    <text evidence="3 13">Belongs to the glycosyl hydrolase 47 family.</text>
</comment>
<dbReference type="EMBL" id="JAUTDP010000010">
    <property type="protein sequence ID" value="KAK3395910.1"/>
    <property type="molecule type" value="Genomic_DNA"/>
</dbReference>
<evidence type="ECO:0000313" key="16">
    <source>
        <dbReference type="Proteomes" id="UP001281003"/>
    </source>
</evidence>
<feature type="active site" evidence="10">
    <location>
        <position position="676"/>
    </location>
</feature>
<gene>
    <name evidence="15" type="ORF">B0T20DRAFT_444010</name>
</gene>
<evidence type="ECO:0000256" key="12">
    <source>
        <dbReference type="PIRSR" id="PIRSR601382-3"/>
    </source>
</evidence>